<keyword evidence="3" id="KW-1185">Reference proteome</keyword>
<gene>
    <name evidence="2" type="ORF">GCM10011578_088500</name>
</gene>
<dbReference type="EMBL" id="BMML01000033">
    <property type="protein sequence ID" value="GGN40839.1"/>
    <property type="molecule type" value="Genomic_DNA"/>
</dbReference>
<dbReference type="AlphaFoldDB" id="A0A918CWU3"/>
<keyword evidence="1" id="KW-0472">Membrane</keyword>
<organism evidence="2 3">
    <name type="scientific">Streptomyces fuscichromogenes</name>
    <dbReference type="NCBI Taxonomy" id="1324013"/>
    <lineage>
        <taxon>Bacteria</taxon>
        <taxon>Bacillati</taxon>
        <taxon>Actinomycetota</taxon>
        <taxon>Actinomycetes</taxon>
        <taxon>Kitasatosporales</taxon>
        <taxon>Streptomycetaceae</taxon>
        <taxon>Streptomyces</taxon>
    </lineage>
</organism>
<reference evidence="2" key="1">
    <citation type="journal article" date="2014" name="Int. J. Syst. Evol. Microbiol.">
        <title>Complete genome sequence of Corynebacterium casei LMG S-19264T (=DSM 44701T), isolated from a smear-ripened cheese.</title>
        <authorList>
            <consortium name="US DOE Joint Genome Institute (JGI-PGF)"/>
            <person name="Walter F."/>
            <person name="Albersmeier A."/>
            <person name="Kalinowski J."/>
            <person name="Ruckert C."/>
        </authorList>
    </citation>
    <scope>NUCLEOTIDE SEQUENCE</scope>
    <source>
        <strain evidence="2">CGMCC 4.7110</strain>
    </source>
</reference>
<evidence type="ECO:0000313" key="3">
    <source>
        <dbReference type="Proteomes" id="UP000653411"/>
    </source>
</evidence>
<evidence type="ECO:0000313" key="2">
    <source>
        <dbReference type="EMBL" id="GGN40839.1"/>
    </source>
</evidence>
<dbReference type="Proteomes" id="UP000653411">
    <property type="component" value="Unassembled WGS sequence"/>
</dbReference>
<name>A0A918CWU3_9ACTN</name>
<accession>A0A918CWU3</accession>
<proteinExistence type="predicted"/>
<feature type="transmembrane region" description="Helical" evidence="1">
    <location>
        <begin position="15"/>
        <end position="38"/>
    </location>
</feature>
<dbReference type="RefSeq" id="WP_189268621.1">
    <property type="nucleotide sequence ID" value="NZ_BMML01000033.1"/>
</dbReference>
<comment type="caution">
    <text evidence="2">The sequence shown here is derived from an EMBL/GenBank/DDBJ whole genome shotgun (WGS) entry which is preliminary data.</text>
</comment>
<reference evidence="2" key="2">
    <citation type="submission" date="2020-09" db="EMBL/GenBank/DDBJ databases">
        <authorList>
            <person name="Sun Q."/>
            <person name="Zhou Y."/>
        </authorList>
    </citation>
    <scope>NUCLEOTIDE SEQUENCE</scope>
    <source>
        <strain evidence="2">CGMCC 4.7110</strain>
    </source>
</reference>
<keyword evidence="1" id="KW-1133">Transmembrane helix</keyword>
<keyword evidence="1" id="KW-0812">Transmembrane</keyword>
<evidence type="ECO:0000256" key="1">
    <source>
        <dbReference type="SAM" id="Phobius"/>
    </source>
</evidence>
<sequence>MLSALSPGTVFGVPVSLALAAAAVLVSILLLIGIVAWVALRRVNRADLPVVLLGLAHVISALCGLLPWGRPTPPPALPQQSAGETEPVAGSTVVLMRAEPSEPAVVRREER</sequence>
<protein>
    <submittedName>
        <fullName evidence="2">Uncharacterized protein</fullName>
    </submittedName>
</protein>
<feature type="transmembrane region" description="Helical" evidence="1">
    <location>
        <begin position="50"/>
        <end position="68"/>
    </location>
</feature>